<comment type="caution">
    <text evidence="1">The sequence shown here is derived from an EMBL/GenBank/DDBJ whole genome shotgun (WGS) entry which is preliminary data.</text>
</comment>
<dbReference type="EMBL" id="CM045764">
    <property type="protein sequence ID" value="KAI8005829.1"/>
    <property type="molecule type" value="Genomic_DNA"/>
</dbReference>
<dbReference type="Proteomes" id="UP001060215">
    <property type="component" value="Chromosome 7"/>
</dbReference>
<proteinExistence type="predicted"/>
<evidence type="ECO:0000313" key="2">
    <source>
        <dbReference type="Proteomes" id="UP001060215"/>
    </source>
</evidence>
<evidence type="ECO:0000313" key="1">
    <source>
        <dbReference type="EMBL" id="KAI8005829.1"/>
    </source>
</evidence>
<accession>A0ACC0GYP7</accession>
<protein>
    <submittedName>
        <fullName evidence="1">Uncharacterized protein</fullName>
    </submittedName>
</protein>
<name>A0ACC0GYP7_9ERIC</name>
<gene>
    <name evidence="1" type="ORF">LOK49_LG07G02552</name>
</gene>
<sequence length="177" mass="20443">MEEIIRNERQGDEEEIIFHHLKKMVLDVLPNLRSFYSSMKNTSTTEANNSNPSRPLFCEKVAFPALEGLTIEYVGNISGIIGDKQLKLTVQQEENESFWQLRNLPRLRDLLINYCSKLKAIVVANKEGGAHDKPLIFRELHSLHLRNLKNLKSFYSICESKAEEEISKPQLLFNEKV</sequence>
<keyword evidence="2" id="KW-1185">Reference proteome</keyword>
<organism evidence="1 2">
    <name type="scientific">Camellia lanceoleosa</name>
    <dbReference type="NCBI Taxonomy" id="1840588"/>
    <lineage>
        <taxon>Eukaryota</taxon>
        <taxon>Viridiplantae</taxon>
        <taxon>Streptophyta</taxon>
        <taxon>Embryophyta</taxon>
        <taxon>Tracheophyta</taxon>
        <taxon>Spermatophyta</taxon>
        <taxon>Magnoliopsida</taxon>
        <taxon>eudicotyledons</taxon>
        <taxon>Gunneridae</taxon>
        <taxon>Pentapetalae</taxon>
        <taxon>asterids</taxon>
        <taxon>Ericales</taxon>
        <taxon>Theaceae</taxon>
        <taxon>Camellia</taxon>
    </lineage>
</organism>
<reference evidence="1 2" key="1">
    <citation type="journal article" date="2022" name="Plant J.">
        <title>Chromosome-level genome of Camellia lanceoleosa provides a valuable resource for understanding genome evolution and self-incompatibility.</title>
        <authorList>
            <person name="Gong W."/>
            <person name="Xiao S."/>
            <person name="Wang L."/>
            <person name="Liao Z."/>
            <person name="Chang Y."/>
            <person name="Mo W."/>
            <person name="Hu G."/>
            <person name="Li W."/>
            <person name="Zhao G."/>
            <person name="Zhu H."/>
            <person name="Hu X."/>
            <person name="Ji K."/>
            <person name="Xiang X."/>
            <person name="Song Q."/>
            <person name="Yuan D."/>
            <person name="Jin S."/>
            <person name="Zhang L."/>
        </authorList>
    </citation>
    <scope>NUCLEOTIDE SEQUENCE [LARGE SCALE GENOMIC DNA]</scope>
    <source>
        <strain evidence="1">SQ_2022a</strain>
    </source>
</reference>